<protein>
    <submittedName>
        <fullName evidence="1">Uncharacterized protein</fullName>
    </submittedName>
</protein>
<keyword evidence="2" id="KW-1185">Reference proteome</keyword>
<accession>A0A1I6LQI1</accession>
<dbReference type="Proteomes" id="UP000198824">
    <property type="component" value="Unassembled WGS sequence"/>
</dbReference>
<proteinExistence type="predicted"/>
<dbReference type="RefSeq" id="WP_093315906.1">
    <property type="nucleotide sequence ID" value="NZ_FOZG01000002.1"/>
</dbReference>
<organism evidence="1 2">
    <name type="scientific">Sphingomonas jatrophae</name>
    <dbReference type="NCBI Taxonomy" id="1166337"/>
    <lineage>
        <taxon>Bacteria</taxon>
        <taxon>Pseudomonadati</taxon>
        <taxon>Pseudomonadota</taxon>
        <taxon>Alphaproteobacteria</taxon>
        <taxon>Sphingomonadales</taxon>
        <taxon>Sphingomonadaceae</taxon>
        <taxon>Sphingomonas</taxon>
    </lineage>
</organism>
<evidence type="ECO:0000313" key="1">
    <source>
        <dbReference type="EMBL" id="SFS05767.1"/>
    </source>
</evidence>
<evidence type="ECO:0000313" key="2">
    <source>
        <dbReference type="Proteomes" id="UP000198824"/>
    </source>
</evidence>
<gene>
    <name evidence="1" type="ORF">SAMN05192580_3138</name>
</gene>
<name>A0A1I6LQI1_9SPHN</name>
<dbReference type="STRING" id="1166337.SAMN05192580_3138"/>
<reference evidence="1 2" key="1">
    <citation type="submission" date="2016-10" db="EMBL/GenBank/DDBJ databases">
        <authorList>
            <person name="de Groot N.N."/>
        </authorList>
    </citation>
    <scope>NUCLEOTIDE SEQUENCE [LARGE SCALE GENOMIC DNA]</scope>
    <source>
        <strain evidence="1 2">S5-249</strain>
    </source>
</reference>
<sequence>MGPALYVIAILGCGDSEAACREVRRIDRAYATAAACSAASATVLATQADLDFPVVQAECRPATALAAMTPRPRG</sequence>
<dbReference type="EMBL" id="FOZG01000002">
    <property type="protein sequence ID" value="SFS05767.1"/>
    <property type="molecule type" value="Genomic_DNA"/>
</dbReference>
<dbReference type="AlphaFoldDB" id="A0A1I6LQI1"/>